<reference evidence="1 2" key="1">
    <citation type="submission" date="2018-08" db="EMBL/GenBank/DDBJ databases">
        <title>Recombination of ecologically and evolutionarily significant loci maintains genetic cohesion in the Pseudomonas syringae species complex.</title>
        <authorList>
            <person name="Dillon M."/>
            <person name="Thakur S."/>
            <person name="Almeida R.N.D."/>
            <person name="Weir B.S."/>
            <person name="Guttman D.S."/>
        </authorList>
    </citation>
    <scope>NUCLEOTIDE SEQUENCE [LARGE SCALE GENOMIC DNA]</scope>
    <source>
        <strain evidence="1 2">ICMP 4086</strain>
    </source>
</reference>
<protein>
    <submittedName>
        <fullName evidence="1">Uncharacterized protein</fullName>
    </submittedName>
</protein>
<proteinExistence type="predicted"/>
<gene>
    <name evidence="1" type="ORF">ALQ84_05643</name>
</gene>
<evidence type="ECO:0000313" key="1">
    <source>
        <dbReference type="EMBL" id="RMM13832.1"/>
    </source>
</evidence>
<dbReference type="EMBL" id="RBOC01000032">
    <property type="protein sequence ID" value="RMM13832.1"/>
    <property type="molecule type" value="Genomic_DNA"/>
</dbReference>
<name>A0A0P9KIK8_9PSED</name>
<accession>A0A0P9KIK8</accession>
<organism evidence="1 2">
    <name type="scientific">Pseudomonas caricapapayae</name>
    <dbReference type="NCBI Taxonomy" id="46678"/>
    <lineage>
        <taxon>Bacteria</taxon>
        <taxon>Pseudomonadati</taxon>
        <taxon>Pseudomonadota</taxon>
        <taxon>Gammaproteobacteria</taxon>
        <taxon>Pseudomonadales</taxon>
        <taxon>Pseudomonadaceae</taxon>
        <taxon>Pseudomonas</taxon>
    </lineage>
</organism>
<dbReference type="Proteomes" id="UP000278587">
    <property type="component" value="Unassembled WGS sequence"/>
</dbReference>
<comment type="caution">
    <text evidence="1">The sequence shown here is derived from an EMBL/GenBank/DDBJ whole genome shotgun (WGS) entry which is preliminary data.</text>
</comment>
<evidence type="ECO:0000313" key="2">
    <source>
        <dbReference type="Proteomes" id="UP000278587"/>
    </source>
</evidence>
<sequence length="451" mass="51569">MCLRAGVHALPPFDSVARTRHSCGGVRSAVSAGACRTTDHLQPEPQGAASHCQRDTGTAMTTDISLLFFDPHTLNGSLDSALVSIVDTEAARARHSDNGLFIPSGTLHAQWLSNAHHTHVPMPMKDFDFQVFNAGQRKRTQDSRSRMHMLDPTLNRRPSDQALMATLAVVHHLDKCSVYHYIHEGEAGALFLHLMDVEPVERASWRAWQRLARSAAARVAVSQPMLSDDCWYVRWRPEMELERKFTSFQIPDMWQLSTAMHKAFGEGDFKDLVLEIDRDFQTYDYESHIFEVTGDPRETGYISFILQADGLMAVKRKWFLENAELRREDFNTDQPVAFADIETHARSMTSANLRRLKPFRRTRIDINFESLRTGNGFGAYFDVCRMVDGSAEFAQVEVEYCRSRTLHTLREVEEDFEAVSNVMRDFLAERRLPFQQDLYSKLDFARQASRL</sequence>
<dbReference type="AlphaFoldDB" id="A0A0P9KIK8"/>